<feature type="domain" description="LysM" evidence="2">
    <location>
        <begin position="42"/>
        <end position="86"/>
    </location>
</feature>
<reference evidence="3 4" key="1">
    <citation type="journal article" date="2018" name="Sci. Rep.">
        <title>A novel species of the marine cyanobacterium Acaryochloris with a unique pigment content and lifestyle.</title>
        <authorList>
            <person name="Partensky F."/>
            <person name="Six C."/>
            <person name="Ratin M."/>
            <person name="Garczarek L."/>
            <person name="Vaulot D."/>
            <person name="Probert I."/>
            <person name="Calteau A."/>
            <person name="Gourvil P."/>
            <person name="Marie D."/>
            <person name="Grebert T."/>
            <person name="Bouchier C."/>
            <person name="Le Panse S."/>
            <person name="Gachenot M."/>
            <person name="Rodriguez F."/>
            <person name="Garrido J.L."/>
        </authorList>
    </citation>
    <scope>NUCLEOTIDE SEQUENCE [LARGE SCALE GENOMIC DNA]</scope>
    <source>
        <strain evidence="3 4">RCC1774</strain>
    </source>
</reference>
<protein>
    <submittedName>
        <fullName evidence="3">Murein DD-endopeptidase MepM</fullName>
        <ecNumber evidence="3">3.4.24.-</ecNumber>
    </submittedName>
</protein>
<dbReference type="Proteomes" id="UP000248857">
    <property type="component" value="Unassembled WGS sequence"/>
</dbReference>
<dbReference type="EMBL" id="PQWO01000002">
    <property type="protein sequence ID" value="PZD74662.1"/>
    <property type="molecule type" value="Genomic_DNA"/>
</dbReference>
<sequence length="299" mass="32426">MFKHLVRFVSSGLFVSLWAISPLAAAQEPADCRPSVVDSLKQYTITSGETLTTVSAKFQLLPTTLMGLNPSLRQGQAPAGTKIAVPPYNGILVSVPRGKTIHDLAKAYRVRPDVLFELNGCQKTPEVAFVPGVNWSPLLHNQPTGIAPFQDLFKTQQIATAYERDRYPLPKPAKTLGAYGWRVNPKTQAAEFYTSVDLAAAPAMPVYAVADGTVAFAGEEEGGSIVVINHSQGRQTRYLQLSDLAVQTGQTVQRGTQLGAVAAATETNAFLRFEVRSRSSLGWVAQDPQPYLELLSQQL</sequence>
<dbReference type="InterPro" id="IPR050570">
    <property type="entry name" value="Cell_wall_metabolism_enzyme"/>
</dbReference>
<dbReference type="InterPro" id="IPR016047">
    <property type="entry name" value="M23ase_b-sheet_dom"/>
</dbReference>
<dbReference type="OrthoDB" id="507840at2"/>
<keyword evidence="1" id="KW-0732">Signal</keyword>
<evidence type="ECO:0000259" key="2">
    <source>
        <dbReference type="SMART" id="SM00257"/>
    </source>
</evidence>
<dbReference type="AlphaFoldDB" id="A0A2W1JWX6"/>
<dbReference type="Pfam" id="PF01476">
    <property type="entry name" value="LysM"/>
    <property type="match status" value="1"/>
</dbReference>
<evidence type="ECO:0000313" key="4">
    <source>
        <dbReference type="Proteomes" id="UP000248857"/>
    </source>
</evidence>
<proteinExistence type="predicted"/>
<dbReference type="Gene3D" id="2.70.70.10">
    <property type="entry name" value="Glucose Permease (Domain IIA)"/>
    <property type="match status" value="1"/>
</dbReference>
<gene>
    <name evidence="3" type="primary">mepM_3</name>
    <name evidence="3" type="ORF">C1752_00915</name>
</gene>
<feature type="chain" id="PRO_5015989246" evidence="1">
    <location>
        <begin position="27"/>
        <end position="299"/>
    </location>
</feature>
<dbReference type="GO" id="GO:0004222">
    <property type="term" value="F:metalloendopeptidase activity"/>
    <property type="evidence" value="ECO:0007669"/>
    <property type="project" value="TreeGrafter"/>
</dbReference>
<dbReference type="PANTHER" id="PTHR21666">
    <property type="entry name" value="PEPTIDASE-RELATED"/>
    <property type="match status" value="1"/>
</dbReference>
<dbReference type="SUPFAM" id="SSF51261">
    <property type="entry name" value="Duplicated hybrid motif"/>
    <property type="match status" value="1"/>
</dbReference>
<keyword evidence="4" id="KW-1185">Reference proteome</keyword>
<accession>A0A2W1JWX6</accession>
<dbReference type="SMART" id="SM00257">
    <property type="entry name" value="LysM"/>
    <property type="match status" value="1"/>
</dbReference>
<dbReference type="InterPro" id="IPR011055">
    <property type="entry name" value="Dup_hybrid_motif"/>
</dbReference>
<feature type="signal peptide" evidence="1">
    <location>
        <begin position="1"/>
        <end position="26"/>
    </location>
</feature>
<dbReference type="RefSeq" id="WP_110984878.1">
    <property type="nucleotide sequence ID" value="NZ_CAWNWM010000002.1"/>
</dbReference>
<evidence type="ECO:0000256" key="1">
    <source>
        <dbReference type="SAM" id="SignalP"/>
    </source>
</evidence>
<dbReference type="InterPro" id="IPR018392">
    <property type="entry name" value="LysM"/>
</dbReference>
<dbReference type="EC" id="3.4.24.-" evidence="3"/>
<dbReference type="CDD" id="cd00118">
    <property type="entry name" value="LysM"/>
    <property type="match status" value="1"/>
</dbReference>
<name>A0A2W1JWX6_9CYAN</name>
<organism evidence="3 4">
    <name type="scientific">Acaryochloris thomasi RCC1774</name>
    <dbReference type="NCBI Taxonomy" id="1764569"/>
    <lineage>
        <taxon>Bacteria</taxon>
        <taxon>Bacillati</taxon>
        <taxon>Cyanobacteriota</taxon>
        <taxon>Cyanophyceae</taxon>
        <taxon>Acaryochloridales</taxon>
        <taxon>Acaryochloridaceae</taxon>
        <taxon>Acaryochloris</taxon>
        <taxon>Acaryochloris thomasi</taxon>
    </lineage>
</organism>
<evidence type="ECO:0000313" key="3">
    <source>
        <dbReference type="EMBL" id="PZD74662.1"/>
    </source>
</evidence>
<dbReference type="CDD" id="cd12797">
    <property type="entry name" value="M23_peptidase"/>
    <property type="match status" value="1"/>
</dbReference>
<keyword evidence="3" id="KW-0378">Hydrolase</keyword>
<dbReference type="PANTHER" id="PTHR21666:SF270">
    <property type="entry name" value="MUREIN HYDROLASE ACTIVATOR ENVC"/>
    <property type="match status" value="1"/>
</dbReference>
<dbReference type="Pfam" id="PF01551">
    <property type="entry name" value="Peptidase_M23"/>
    <property type="match status" value="1"/>
</dbReference>
<comment type="caution">
    <text evidence="3">The sequence shown here is derived from an EMBL/GenBank/DDBJ whole genome shotgun (WGS) entry which is preliminary data.</text>
</comment>